<dbReference type="EMBL" id="SODL02000001">
    <property type="protein sequence ID" value="MCP2366510.1"/>
    <property type="molecule type" value="Genomic_DNA"/>
</dbReference>
<evidence type="ECO:0008006" key="7">
    <source>
        <dbReference type="Google" id="ProtNLM"/>
    </source>
</evidence>
<feature type="region of interest" description="Disordered" evidence="1">
    <location>
        <begin position="69"/>
        <end position="93"/>
    </location>
</feature>
<evidence type="ECO:0000313" key="4">
    <source>
        <dbReference type="EMBL" id="SDT12768.1"/>
    </source>
</evidence>
<evidence type="ECO:0000256" key="1">
    <source>
        <dbReference type="SAM" id="MobiDB-lite"/>
    </source>
</evidence>
<reference evidence="5" key="2">
    <citation type="submission" date="2016-10" db="EMBL/GenBank/DDBJ databases">
        <authorList>
            <person name="Varghese N."/>
            <person name="Submissions S."/>
        </authorList>
    </citation>
    <scope>NUCLEOTIDE SEQUENCE [LARGE SCALE GENOMIC DNA]</scope>
    <source>
        <strain evidence="5">CPCC 202695</strain>
    </source>
</reference>
<keyword evidence="6" id="KW-1185">Reference proteome</keyword>
<dbReference type="AlphaFoldDB" id="A0A1H1XU25"/>
<feature type="transmembrane region" description="Helical" evidence="2">
    <location>
        <begin position="33"/>
        <end position="51"/>
    </location>
</feature>
<evidence type="ECO:0000256" key="2">
    <source>
        <dbReference type="SAM" id="Phobius"/>
    </source>
</evidence>
<dbReference type="InterPro" id="IPR025323">
    <property type="entry name" value="DUF4229"/>
</dbReference>
<keyword evidence="2" id="KW-0812">Transmembrane</keyword>
<feature type="transmembrane region" description="Helical" evidence="2">
    <location>
        <begin position="7"/>
        <end position="27"/>
    </location>
</feature>
<gene>
    <name evidence="3" type="ORF">BCL57_000652</name>
    <name evidence="4" type="ORF">SAMN04489721_2582</name>
</gene>
<dbReference type="Pfam" id="PF14012">
    <property type="entry name" value="DUF4229"/>
    <property type="match status" value="1"/>
</dbReference>
<dbReference type="RefSeq" id="WP_092673111.1">
    <property type="nucleotide sequence ID" value="NZ_BMDN01000001.1"/>
</dbReference>
<keyword evidence="2" id="KW-1133">Transmembrane helix</keyword>
<evidence type="ECO:0000313" key="6">
    <source>
        <dbReference type="Proteomes" id="UP000893823"/>
    </source>
</evidence>
<proteinExistence type="predicted"/>
<dbReference type="STRING" id="589382.SAMN04489721_2582"/>
<dbReference type="EMBL" id="LT629755">
    <property type="protein sequence ID" value="SDT12768.1"/>
    <property type="molecule type" value="Genomic_DNA"/>
</dbReference>
<protein>
    <recommendedName>
        <fullName evidence="7">DUF4229 domain-containing protein</fullName>
    </recommendedName>
</protein>
<reference evidence="4" key="1">
    <citation type="submission" date="2016-10" db="EMBL/GenBank/DDBJ databases">
        <authorList>
            <person name="de Groot N.N."/>
        </authorList>
    </citation>
    <scope>NUCLEOTIDE SEQUENCE [LARGE SCALE GENOMIC DNA]</scope>
    <source>
        <strain evidence="4">CPCC 202695</strain>
    </source>
</reference>
<keyword evidence="2" id="KW-0472">Membrane</keyword>
<organism evidence="4 5">
    <name type="scientific">Agromyces flavus</name>
    <dbReference type="NCBI Taxonomy" id="589382"/>
    <lineage>
        <taxon>Bacteria</taxon>
        <taxon>Bacillati</taxon>
        <taxon>Actinomycetota</taxon>
        <taxon>Actinomycetes</taxon>
        <taxon>Micrococcales</taxon>
        <taxon>Microbacteriaceae</taxon>
        <taxon>Agromyces</taxon>
    </lineage>
</organism>
<dbReference type="Proteomes" id="UP000893823">
    <property type="component" value="Unassembled WGS sequence"/>
</dbReference>
<sequence>MKAVPVWLRYTLLRVVLFAAPLVVLLIAGVSPWIAVLVAALFGFSASLLFLRRQREEFATDLYAARRRETPTARDDAEAEDGAVDASEQRPSE</sequence>
<dbReference type="Proteomes" id="UP000199482">
    <property type="component" value="Chromosome I"/>
</dbReference>
<evidence type="ECO:0000313" key="5">
    <source>
        <dbReference type="Proteomes" id="UP000199482"/>
    </source>
</evidence>
<name>A0A1H1XU25_9MICO</name>
<reference evidence="3" key="3">
    <citation type="submission" date="2022-06" db="EMBL/GenBank/DDBJ databases">
        <title>Genomic Encyclopedia of Type Strains, Phase III (KMG-III): the genomes of soil and plant-associated and newly described type strains.</title>
        <authorList>
            <person name="Whitman W."/>
        </authorList>
    </citation>
    <scope>NUCLEOTIDE SEQUENCE</scope>
    <source>
        <strain evidence="3">CPCC 202695</strain>
    </source>
</reference>
<accession>A0A1H1XU25</accession>
<evidence type="ECO:0000313" key="3">
    <source>
        <dbReference type="EMBL" id="MCP2366510.1"/>
    </source>
</evidence>